<evidence type="ECO:0008006" key="3">
    <source>
        <dbReference type="Google" id="ProtNLM"/>
    </source>
</evidence>
<sequence length="236" mass="27223">MQAKDILYLKLRYSFESSTGSSYMEGFDCYTQYAIDVYGCDSADIDEDTKEVLIGKARVSLFYLGYLINNGLLLEDLLSNSSSDACGYVGDFIMDRKTGELKPEFDELLAENGNFNVLYINDIVLFPEYRGYGYGKFIIKDILCRFDGTVGLVLAIVYPLQLDTSSMQPAMQYHRMDQDLEYSSFKLYGYFLDLGFEQVERTNYFYINPCKVNEKLNAIDLEQLFDEEYYGNILKQ</sequence>
<dbReference type="InterPro" id="IPR016181">
    <property type="entry name" value="Acyl_CoA_acyltransferase"/>
</dbReference>
<reference evidence="2" key="1">
    <citation type="journal article" date="2019" name="Int. J. Syst. Evol. Microbiol.">
        <title>The Global Catalogue of Microorganisms (GCM) 10K type strain sequencing project: providing services to taxonomists for standard genome sequencing and annotation.</title>
        <authorList>
            <consortium name="The Broad Institute Genomics Platform"/>
            <consortium name="The Broad Institute Genome Sequencing Center for Infectious Disease"/>
            <person name="Wu L."/>
            <person name="Ma J."/>
        </authorList>
    </citation>
    <scope>NUCLEOTIDE SEQUENCE [LARGE SCALE GENOMIC DNA]</scope>
    <source>
        <strain evidence="2">CCUG 66188</strain>
    </source>
</reference>
<dbReference type="SUPFAM" id="SSF55729">
    <property type="entry name" value="Acyl-CoA N-acyltransferases (Nat)"/>
    <property type="match status" value="1"/>
</dbReference>
<dbReference type="EMBL" id="JBHSGN010000094">
    <property type="protein sequence ID" value="MFC4675230.1"/>
    <property type="molecule type" value="Genomic_DNA"/>
</dbReference>
<protein>
    <recommendedName>
        <fullName evidence="3">N-acetyltransferase domain-containing protein</fullName>
    </recommendedName>
</protein>
<gene>
    <name evidence="1" type="ORF">ACFO6W_16135</name>
</gene>
<name>A0ABV9KYX8_9BACT</name>
<evidence type="ECO:0000313" key="1">
    <source>
        <dbReference type="EMBL" id="MFC4675230.1"/>
    </source>
</evidence>
<comment type="caution">
    <text evidence="1">The sequence shown here is derived from an EMBL/GenBank/DDBJ whole genome shotgun (WGS) entry which is preliminary data.</text>
</comment>
<dbReference type="Proteomes" id="UP001596023">
    <property type="component" value="Unassembled WGS sequence"/>
</dbReference>
<proteinExistence type="predicted"/>
<evidence type="ECO:0000313" key="2">
    <source>
        <dbReference type="Proteomes" id="UP001596023"/>
    </source>
</evidence>
<dbReference type="RefSeq" id="WP_379998277.1">
    <property type="nucleotide sequence ID" value="NZ_JBHSGN010000094.1"/>
</dbReference>
<accession>A0ABV9KYX8</accession>
<organism evidence="1 2">
    <name type="scientific">Dysgonomonas termitidis</name>
    <dbReference type="NCBI Taxonomy" id="1516126"/>
    <lineage>
        <taxon>Bacteria</taxon>
        <taxon>Pseudomonadati</taxon>
        <taxon>Bacteroidota</taxon>
        <taxon>Bacteroidia</taxon>
        <taxon>Bacteroidales</taxon>
        <taxon>Dysgonomonadaceae</taxon>
        <taxon>Dysgonomonas</taxon>
    </lineage>
</organism>
<keyword evidence="2" id="KW-1185">Reference proteome</keyword>